<feature type="domain" description="Peptidase C14 caspase" evidence="1">
    <location>
        <begin position="100"/>
        <end position="289"/>
    </location>
</feature>
<dbReference type="SUPFAM" id="SSF52129">
    <property type="entry name" value="Caspase-like"/>
    <property type="match status" value="1"/>
</dbReference>
<comment type="caution">
    <text evidence="2">The sequence shown here is derived from an EMBL/GenBank/DDBJ whole genome shotgun (WGS) entry which is preliminary data.</text>
</comment>
<proteinExistence type="predicted"/>
<dbReference type="EMBL" id="ANNX02000020">
    <property type="protein sequence ID" value="KYC42434.1"/>
    <property type="molecule type" value="Genomic_DNA"/>
</dbReference>
<dbReference type="OrthoDB" id="9812126at2"/>
<reference evidence="2 3" key="1">
    <citation type="journal article" date="2013" name="Genome Biol. Evol.">
        <title>Genomes of Stigonematalean cyanobacteria (subsection V) and the evolution of oxygenic photosynthesis from prokaryotes to plastids.</title>
        <authorList>
            <person name="Dagan T."/>
            <person name="Roettger M."/>
            <person name="Stucken K."/>
            <person name="Landan G."/>
            <person name="Koch R."/>
            <person name="Major P."/>
            <person name="Gould S.B."/>
            <person name="Goremykin V.V."/>
            <person name="Rippka R."/>
            <person name="Tandeau de Marsac N."/>
            <person name="Gugger M."/>
            <person name="Lockhart P.J."/>
            <person name="Allen J.F."/>
            <person name="Brune I."/>
            <person name="Maus I."/>
            <person name="Puhler A."/>
            <person name="Martin W.F."/>
        </authorList>
    </citation>
    <scope>NUCLEOTIDE SEQUENCE [LARGE SCALE GENOMIC DNA]</scope>
    <source>
        <strain evidence="2 3">PCC 7110</strain>
    </source>
</reference>
<dbReference type="RefSeq" id="WP_017747578.1">
    <property type="nucleotide sequence ID" value="NZ_KQ976354.1"/>
</dbReference>
<accession>A0A139XCL2</accession>
<dbReference type="InterPro" id="IPR029030">
    <property type="entry name" value="Caspase-like_dom_sf"/>
</dbReference>
<dbReference type="Gene3D" id="3.40.50.1460">
    <property type="match status" value="1"/>
</dbReference>
<dbReference type="AlphaFoldDB" id="A0A139XCL2"/>
<evidence type="ECO:0000313" key="3">
    <source>
        <dbReference type="Proteomes" id="UP000076925"/>
    </source>
</evidence>
<dbReference type="STRING" id="128403.WA1_20945"/>
<evidence type="ECO:0000259" key="1">
    <source>
        <dbReference type="Pfam" id="PF00656"/>
    </source>
</evidence>
<dbReference type="InterPro" id="IPR011600">
    <property type="entry name" value="Pept_C14_caspase"/>
</dbReference>
<keyword evidence="3" id="KW-1185">Reference proteome</keyword>
<gene>
    <name evidence="2" type="ORF">WA1_20945</name>
</gene>
<protein>
    <recommendedName>
        <fullName evidence="1">Peptidase C14 caspase domain-containing protein</fullName>
    </recommendedName>
</protein>
<name>A0A139XCL2_9CYAN</name>
<evidence type="ECO:0000313" key="2">
    <source>
        <dbReference type="EMBL" id="KYC42434.1"/>
    </source>
</evidence>
<organism evidence="2 3">
    <name type="scientific">Scytonema hofmannii PCC 7110</name>
    <dbReference type="NCBI Taxonomy" id="128403"/>
    <lineage>
        <taxon>Bacteria</taxon>
        <taxon>Bacillati</taxon>
        <taxon>Cyanobacteriota</taxon>
        <taxon>Cyanophyceae</taxon>
        <taxon>Nostocales</taxon>
        <taxon>Scytonemataceae</taxon>
        <taxon>Scytonema</taxon>
    </lineage>
</organism>
<dbReference type="Proteomes" id="UP000076925">
    <property type="component" value="Unassembled WGS sequence"/>
</dbReference>
<sequence>MTLIWQKQPTDTGQTHVLIIGVGYYNHLRGGDGYRQGVIASQGMRLEQLTSPPISARAFAQWIVDSFENEEVPLGSVELLLSDVRGNTNFTVDRENVSIEAATLPNIEAAFRAWYKRCDSHSNIAIFYFCGHGVNIQQESILLAEDFGADELAPYSNAMNIDQIYRGMLQCKAKTQCFFIDACNNGSVEGLRLENANAKCFVTPQLITRNSESNLSSRLLFKAAAPGKFTGADRPREVSRFTQALIKSLNGVSCEKKDGRWVVSIPDLVHSVQWLMEQASRRNNSYQLPYAISEGWGQLIVRQRPPLVPVTLRFEPLEAMADATMLELQSWGSPALLPIRPESILQVNQHKEWQIEEVEVGRFYQLTTRFSSSRYRNLDTLLSVMPRSHSPDPIPIEMNL</sequence>
<dbReference type="Pfam" id="PF00656">
    <property type="entry name" value="Peptidase_C14"/>
    <property type="match status" value="1"/>
</dbReference>
<dbReference type="GO" id="GO:0004197">
    <property type="term" value="F:cysteine-type endopeptidase activity"/>
    <property type="evidence" value="ECO:0007669"/>
    <property type="project" value="InterPro"/>
</dbReference>
<dbReference type="GO" id="GO:0006508">
    <property type="term" value="P:proteolysis"/>
    <property type="evidence" value="ECO:0007669"/>
    <property type="project" value="InterPro"/>
</dbReference>